<feature type="transmembrane region" description="Helical" evidence="2">
    <location>
        <begin position="86"/>
        <end position="110"/>
    </location>
</feature>
<dbReference type="Proteomes" id="UP001153678">
    <property type="component" value="Unassembled WGS sequence"/>
</dbReference>
<evidence type="ECO:0000313" key="4">
    <source>
        <dbReference type="Proteomes" id="UP001153678"/>
    </source>
</evidence>
<keyword evidence="4" id="KW-1185">Reference proteome</keyword>
<evidence type="ECO:0000256" key="2">
    <source>
        <dbReference type="SAM" id="Phobius"/>
    </source>
</evidence>
<keyword evidence="2" id="KW-0812">Transmembrane</keyword>
<dbReference type="EMBL" id="CAMKVN010000175">
    <property type="protein sequence ID" value="CAI2164729.1"/>
    <property type="molecule type" value="Genomic_DNA"/>
</dbReference>
<gene>
    <name evidence="3" type="ORF">FWILDA_LOCUS1714</name>
</gene>
<reference evidence="3" key="1">
    <citation type="submission" date="2022-08" db="EMBL/GenBank/DDBJ databases">
        <authorList>
            <person name="Kallberg Y."/>
            <person name="Tangrot J."/>
            <person name="Rosling A."/>
        </authorList>
    </citation>
    <scope>NUCLEOTIDE SEQUENCE</scope>
    <source>
        <strain evidence="3">Wild A</strain>
    </source>
</reference>
<feature type="region of interest" description="Disordered" evidence="1">
    <location>
        <begin position="290"/>
        <end position="322"/>
    </location>
</feature>
<protein>
    <submittedName>
        <fullName evidence="3">19318_t:CDS:1</fullName>
    </submittedName>
</protein>
<feature type="region of interest" description="Disordered" evidence="1">
    <location>
        <begin position="334"/>
        <end position="354"/>
    </location>
</feature>
<keyword evidence="2" id="KW-1133">Transmembrane helix</keyword>
<evidence type="ECO:0000313" key="3">
    <source>
        <dbReference type="EMBL" id="CAI2164729.1"/>
    </source>
</evidence>
<organism evidence="3 4">
    <name type="scientific">Funneliformis geosporum</name>
    <dbReference type="NCBI Taxonomy" id="1117311"/>
    <lineage>
        <taxon>Eukaryota</taxon>
        <taxon>Fungi</taxon>
        <taxon>Fungi incertae sedis</taxon>
        <taxon>Mucoromycota</taxon>
        <taxon>Glomeromycotina</taxon>
        <taxon>Glomeromycetes</taxon>
        <taxon>Glomerales</taxon>
        <taxon>Glomeraceae</taxon>
        <taxon>Funneliformis</taxon>
    </lineage>
</organism>
<name>A0A9W4WIR5_9GLOM</name>
<comment type="caution">
    <text evidence="3">The sequence shown here is derived from an EMBL/GenBank/DDBJ whole genome shotgun (WGS) entry which is preliminary data.</text>
</comment>
<keyword evidence="2" id="KW-0472">Membrane</keyword>
<proteinExistence type="predicted"/>
<evidence type="ECO:0000256" key="1">
    <source>
        <dbReference type="SAM" id="MobiDB-lite"/>
    </source>
</evidence>
<sequence length="464" mass="52040">MFPSNSHRRSSYIQSGRKTLRNDHLDLLHLLKRQDENDETGKDETFSHNPIIPKPNFLSQEVTENSSNDSNGNGNGKNGDIIRQGLIGFGIVLTGIVAITMIIGVIAYIYRERLIRRRRSKLNAQKVRMISRKNSNHYRSIISLYTDNFKKFNEYDDHESSDMTEVSNTSKNNVTSNPSTKIIRNISLDSNASIKMSNATTIETPNSNIHPISSPIAFPSASMYSNERASSLANNIAKSNVFQATRPAPPAPVRSPIKTKQQKNLQRTFQIHSNTSFALSPEGNLIHPMPTASSYYVQGTPPVDTETESFIKPKDSPTIPLNMSRQDDYIRAAPSQNSLIPSFPSPPSSTPSRYSDYKSNLYNVEYENYLSPTESAKNSIYILDGPTNLSEVRITTEHLGINFESLFSCQSDVDNSVQQLNNCFESHKHSKEMTQDKDLNHVTKLKDDKGSSNNNNTITYYLTG</sequence>
<dbReference type="AlphaFoldDB" id="A0A9W4WIR5"/>
<dbReference type="OrthoDB" id="10510487at2759"/>
<accession>A0A9W4WIR5</accession>